<feature type="compositionally biased region" description="Polar residues" evidence="2">
    <location>
        <begin position="17"/>
        <end position="46"/>
    </location>
</feature>
<feature type="compositionally biased region" description="Polar residues" evidence="2">
    <location>
        <begin position="625"/>
        <end position="637"/>
    </location>
</feature>
<dbReference type="PROSITE" id="PS51444">
    <property type="entry name" value="FH2"/>
    <property type="match status" value="1"/>
</dbReference>
<feature type="compositionally biased region" description="Pro residues" evidence="2">
    <location>
        <begin position="460"/>
        <end position="469"/>
    </location>
</feature>
<evidence type="ECO:0000259" key="3">
    <source>
        <dbReference type="PROSITE" id="PS51444"/>
    </source>
</evidence>
<dbReference type="GO" id="GO:0005884">
    <property type="term" value="C:actin filament"/>
    <property type="evidence" value="ECO:0007669"/>
    <property type="project" value="TreeGrafter"/>
</dbReference>
<feature type="compositionally biased region" description="Basic residues" evidence="2">
    <location>
        <begin position="1"/>
        <end position="12"/>
    </location>
</feature>
<evidence type="ECO:0000256" key="2">
    <source>
        <dbReference type="SAM" id="MobiDB-lite"/>
    </source>
</evidence>
<dbReference type="PANTHER" id="PTHR45691:SF15">
    <property type="entry name" value="FH2 DOMAIN-CONTAINING PROTEIN"/>
    <property type="match status" value="1"/>
</dbReference>
<dbReference type="GeneID" id="9825191"/>
<feature type="region of interest" description="Disordered" evidence="2">
    <location>
        <begin position="453"/>
        <end position="637"/>
    </location>
</feature>
<feature type="domain" description="FH2" evidence="3">
    <location>
        <begin position="647"/>
        <end position="1053"/>
    </location>
</feature>
<dbReference type="RefSeq" id="XP_003112399.2">
    <property type="nucleotide sequence ID" value="XM_003112351.2"/>
</dbReference>
<comment type="caution">
    <text evidence="4">The sequence shown here is derived from an EMBL/GenBank/DDBJ whole genome shotgun (WGS) entry which is preliminary data.</text>
</comment>
<dbReference type="Pfam" id="PF02181">
    <property type="entry name" value="FH2"/>
    <property type="match status" value="1"/>
</dbReference>
<feature type="coiled-coil region" evidence="1">
    <location>
        <begin position="941"/>
        <end position="998"/>
    </location>
</feature>
<evidence type="ECO:0000256" key="1">
    <source>
        <dbReference type="SAM" id="Coils"/>
    </source>
</evidence>
<feature type="compositionally biased region" description="Low complexity" evidence="2">
    <location>
        <begin position="470"/>
        <end position="482"/>
    </location>
</feature>
<dbReference type="SUPFAM" id="SSF101447">
    <property type="entry name" value="Formin homology 2 domain (FH2 domain)"/>
    <property type="match status" value="1"/>
</dbReference>
<feature type="compositionally biased region" description="Pro residues" evidence="2">
    <location>
        <begin position="571"/>
        <end position="593"/>
    </location>
</feature>
<dbReference type="AlphaFoldDB" id="A0A6A5G942"/>
<dbReference type="PANTHER" id="PTHR45691">
    <property type="entry name" value="PROTEIN DIAPHANOUS"/>
    <property type="match status" value="1"/>
</dbReference>
<name>A0A6A5G942_CAERE</name>
<dbReference type="SMART" id="SM00498">
    <property type="entry name" value="FH2"/>
    <property type="match status" value="1"/>
</dbReference>
<dbReference type="GO" id="GO:0030041">
    <property type="term" value="P:actin filament polymerization"/>
    <property type="evidence" value="ECO:0007669"/>
    <property type="project" value="TreeGrafter"/>
</dbReference>
<dbReference type="KEGG" id="crq:GCK72_017668"/>
<dbReference type="InterPro" id="IPR015425">
    <property type="entry name" value="FH2_Formin"/>
</dbReference>
<protein>
    <recommendedName>
        <fullName evidence="3">FH2 domain-containing protein</fullName>
    </recommendedName>
</protein>
<dbReference type="InterPro" id="IPR051412">
    <property type="entry name" value="Formin_Homology_Diaphanous_sf"/>
</dbReference>
<dbReference type="Gene3D" id="1.20.58.2220">
    <property type="entry name" value="Formin, FH2 domain"/>
    <property type="match status" value="1"/>
</dbReference>
<organism evidence="4 5">
    <name type="scientific">Caenorhabditis remanei</name>
    <name type="common">Caenorhabditis vulgaris</name>
    <dbReference type="NCBI Taxonomy" id="31234"/>
    <lineage>
        <taxon>Eukaryota</taxon>
        <taxon>Metazoa</taxon>
        <taxon>Ecdysozoa</taxon>
        <taxon>Nematoda</taxon>
        <taxon>Chromadorea</taxon>
        <taxon>Rhabditida</taxon>
        <taxon>Rhabditina</taxon>
        <taxon>Rhabditomorpha</taxon>
        <taxon>Rhabditoidea</taxon>
        <taxon>Rhabditidae</taxon>
        <taxon>Peloderinae</taxon>
        <taxon>Caenorhabditis</taxon>
    </lineage>
</organism>
<sequence length="1166" mass="127196">MAKKRTNSKKNQKRTDSTNGSQNTNSPPTSDASRPTSRLSNPSDVENSGHRKHTKEVPFKKPAQVFGNKASRLNSGTKKDVSDDKKVAVTVEKCTDLRPTSSISSSRLDDTDIHIRQMIAEFRDDTGGEATRLKAIADINFMIGSTCSFLQRFTIRSKLHSYGFLSALASHANRSPGCKEIDAEVETYIQSESRDARMMGLTDDNRSPIEVLAKLLSKTNDKQWKKMIDLLDFIDTSADIEECITSLKKPRELEKELIDAEIQTEEISRRFLQKDASRRGISHNLSTTFNDIPEESAVFCDYSTSDDESKTSNSDPTTPDALDSNRNLKKWATATDLPMQAKLGVVDDFFRSNCSTSTFSSDCDDDGPISPLLDKTLPAINEVGDSSEENESSELHTAFNTSLPVQFSDRANIAFIDDTSSTSSIPESLGFSEIMTMSFEMIDTAIKGTANIPPISSSAPIPPPPPPPSVSLTGSLPPINSTAPPPPPPMMMPGVPPISRNAPTPPPHPASGMAPLSTNAPPPPPISGMAPMSTNAPPPPPISGMAPLSTNAPRPPPPPPLPGVPSISTNAPPPPPPPPMASKGGPPPPPPLPLDMLKGAMAGLKSFPGGPPPPPPPPPFPFNGTGANAFSPGTSTSPVLSPGVVKSAVVYRKQKKTAFVRWPKLTMQMQDAGTVFNDSLCVDFNEEERSKMEEVFEEAPVKQLNRKIAGSVGRAFGKSLRAVTSSSDVNTMSARSPTNPQVLVSPKALTIEILIKKLKPLDFIELIEKLERNDTDGIKVDLMTTLNNNFPDKDELDPFLKVEYGTLTHASDQFCWHIARNKHLRLRIELFITKENLTSEIGKFQSQIESLQEGCKLARGEVVQILLRKCLQYGNYLNQGSMFAEASGFQFSYLLQLLQMKGKGQHISVRLVDLIVAFCDLPTTQLEEIQSKMVTVRSLNLKDLEDAVGQVQRTIRKLDGQMRSSNVETLIAAYQPFMDQTNEKLQNVQNGLSDVKSREMELQVYLCAANTTLQAIFETLEQSMKIVLDAVKQAASKARITRASSMVTLPSSSVAQRSLREGEVLARNSMALKSRDLPVEELKKFFSHSSFGPQRTKKIPASPLTTSNNSPTRTIRRRSKEAPKAESDETGPPEEDTLPSTPLEPPSVTSLRREVLDLSSLVGSPV</sequence>
<feature type="region of interest" description="Disordered" evidence="2">
    <location>
        <begin position="1090"/>
        <end position="1152"/>
    </location>
</feature>
<evidence type="ECO:0000313" key="4">
    <source>
        <dbReference type="EMBL" id="KAF1751114.1"/>
    </source>
</evidence>
<dbReference type="Proteomes" id="UP000483820">
    <property type="component" value="Chromosome V"/>
</dbReference>
<feature type="region of interest" description="Disordered" evidence="2">
    <location>
        <begin position="302"/>
        <end position="325"/>
    </location>
</feature>
<reference evidence="4 5" key="1">
    <citation type="submission" date="2019-12" db="EMBL/GenBank/DDBJ databases">
        <title>Chromosome-level assembly of the Caenorhabditis remanei genome.</title>
        <authorList>
            <person name="Teterina A.A."/>
            <person name="Willis J.H."/>
            <person name="Phillips P.C."/>
        </authorList>
    </citation>
    <scope>NUCLEOTIDE SEQUENCE [LARGE SCALE GENOMIC DNA]</scope>
    <source>
        <strain evidence="4 5">PX506</strain>
        <tissue evidence="4">Whole organism</tissue>
    </source>
</reference>
<feature type="compositionally biased region" description="Polar residues" evidence="2">
    <location>
        <begin position="1103"/>
        <end position="1113"/>
    </location>
</feature>
<proteinExistence type="predicted"/>
<keyword evidence="1" id="KW-0175">Coiled coil</keyword>
<feature type="compositionally biased region" description="Pro residues" evidence="2">
    <location>
        <begin position="553"/>
        <end position="563"/>
    </location>
</feature>
<feature type="compositionally biased region" description="Acidic residues" evidence="2">
    <location>
        <begin position="1128"/>
        <end position="1137"/>
    </location>
</feature>
<dbReference type="InterPro" id="IPR042201">
    <property type="entry name" value="FH2_Formin_sf"/>
</dbReference>
<gene>
    <name evidence="4" type="ORF">GCK72_017668</name>
</gene>
<dbReference type="EMBL" id="WUAV01000005">
    <property type="protein sequence ID" value="KAF1751114.1"/>
    <property type="molecule type" value="Genomic_DNA"/>
</dbReference>
<accession>A0A6A5G942</accession>
<feature type="region of interest" description="Disordered" evidence="2">
    <location>
        <begin position="1"/>
        <end position="82"/>
    </location>
</feature>
<feature type="compositionally biased region" description="Pro residues" evidence="2">
    <location>
        <begin position="483"/>
        <end position="496"/>
    </location>
</feature>
<evidence type="ECO:0000313" key="5">
    <source>
        <dbReference type="Proteomes" id="UP000483820"/>
    </source>
</evidence>
<feature type="compositionally biased region" description="Pro residues" evidence="2">
    <location>
        <begin position="609"/>
        <end position="621"/>
    </location>
</feature>
<dbReference type="CTD" id="9825191"/>